<comment type="similarity">
    <text evidence="3">Belongs to the aldehyde dehydrogenase family.</text>
</comment>
<feature type="active site" evidence="2">
    <location>
        <position position="261"/>
    </location>
</feature>
<dbReference type="InterPro" id="IPR029510">
    <property type="entry name" value="Ald_DH_CS_GLU"/>
</dbReference>
<evidence type="ECO:0000256" key="3">
    <source>
        <dbReference type="RuleBase" id="RU003345"/>
    </source>
</evidence>
<gene>
    <name evidence="5" type="ORF">ACFFH4_04885</name>
</gene>
<keyword evidence="6" id="KW-1185">Reference proteome</keyword>
<dbReference type="SUPFAM" id="SSF53720">
    <property type="entry name" value="ALDH-like"/>
    <property type="match status" value="1"/>
</dbReference>
<evidence type="ECO:0000313" key="5">
    <source>
        <dbReference type="EMBL" id="MFC0558382.1"/>
    </source>
</evidence>
<feature type="domain" description="Aldehyde dehydrogenase" evidence="4">
    <location>
        <begin position="27"/>
        <end position="492"/>
    </location>
</feature>
<dbReference type="PROSITE" id="PS00687">
    <property type="entry name" value="ALDEHYDE_DEHYDR_GLU"/>
    <property type="match status" value="1"/>
</dbReference>
<sequence length="506" mass="54931">MIKDTAVKSTVIKDTYQLLINGEYSNSSSNEFFETYNPATGEVLAKVAKATKEDVDRTVEAARTAFESGKWPKTSHAKRARLLNNIAAIMRDRFKELVEAEVLNSGKTVAAAQGQITQAIEDFEFYAGTIATFGGRTNPMPNGFFNYTLKDPVGVCAQIIPWNYPFMMAAWKIAPALAAGCPVILKPASHTPITAYMLADICHEAGVPAGVVNVLTGSGSEIGPYLTEHPGVDKVAFTGETETGKDIMARASETLKRVTLELGGKSPSIVFDDCDIDGAVAGSIFGIFYNTGQSCEARSRLFVHENIYDEFLEKFIEKAKLLKVGDPFNKETHMGALISAGHEKVVDSYVKIAVEEGGEVLFGGKRPDASELGPEFENGHWYMPTIIGNVTNDMRIAQEEVFGPVVVVMKFSDEKEVLKQANDSIFGLGSAVWTKDHGKAHRFAAGLRAGIVMVNNPISAFPGTPFGGYKQSGFGRELSVETLDLYTETKSVVSYIGERPLNIFGI</sequence>
<dbReference type="EMBL" id="JBHLTR010000004">
    <property type="protein sequence ID" value="MFC0558382.1"/>
    <property type="molecule type" value="Genomic_DNA"/>
</dbReference>
<dbReference type="Gene3D" id="3.40.605.10">
    <property type="entry name" value="Aldehyde Dehydrogenase, Chain A, domain 1"/>
    <property type="match status" value="1"/>
</dbReference>
<dbReference type="InterPro" id="IPR016163">
    <property type="entry name" value="Ald_DH_C"/>
</dbReference>
<dbReference type="Pfam" id="PF00171">
    <property type="entry name" value="Aldedh"/>
    <property type="match status" value="1"/>
</dbReference>
<evidence type="ECO:0000256" key="1">
    <source>
        <dbReference type="ARBA" id="ARBA00023002"/>
    </source>
</evidence>
<evidence type="ECO:0000313" key="6">
    <source>
        <dbReference type="Proteomes" id="UP001589833"/>
    </source>
</evidence>
<evidence type="ECO:0000256" key="2">
    <source>
        <dbReference type="PROSITE-ProRule" id="PRU10007"/>
    </source>
</evidence>
<reference evidence="5 6" key="1">
    <citation type="submission" date="2024-09" db="EMBL/GenBank/DDBJ databases">
        <authorList>
            <person name="Sun Q."/>
            <person name="Mori K."/>
        </authorList>
    </citation>
    <scope>NUCLEOTIDE SEQUENCE [LARGE SCALE GENOMIC DNA]</scope>
    <source>
        <strain evidence="5 6">NCAIM B.02301</strain>
    </source>
</reference>
<dbReference type="Proteomes" id="UP001589833">
    <property type="component" value="Unassembled WGS sequence"/>
</dbReference>
<accession>A0ABV6NDQ0</accession>
<dbReference type="InterPro" id="IPR016162">
    <property type="entry name" value="Ald_DH_N"/>
</dbReference>
<dbReference type="InterPro" id="IPR016161">
    <property type="entry name" value="Ald_DH/histidinol_DH"/>
</dbReference>
<evidence type="ECO:0000259" key="4">
    <source>
        <dbReference type="Pfam" id="PF00171"/>
    </source>
</evidence>
<comment type="caution">
    <text evidence="5">The sequence shown here is derived from an EMBL/GenBank/DDBJ whole genome shotgun (WGS) entry which is preliminary data.</text>
</comment>
<dbReference type="Gene3D" id="3.40.309.10">
    <property type="entry name" value="Aldehyde Dehydrogenase, Chain A, domain 2"/>
    <property type="match status" value="1"/>
</dbReference>
<protein>
    <submittedName>
        <fullName evidence="5">Aldehyde dehydrogenase family protein</fullName>
    </submittedName>
</protein>
<dbReference type="InterPro" id="IPR015590">
    <property type="entry name" value="Aldehyde_DH_dom"/>
</dbReference>
<proteinExistence type="inferred from homology"/>
<name>A0ABV6NDQ0_9BACI</name>
<keyword evidence="1 3" id="KW-0560">Oxidoreductase</keyword>
<dbReference type="PANTHER" id="PTHR11699">
    <property type="entry name" value="ALDEHYDE DEHYDROGENASE-RELATED"/>
    <property type="match status" value="1"/>
</dbReference>
<dbReference type="CDD" id="cd07114">
    <property type="entry name" value="ALDH_DhaS"/>
    <property type="match status" value="1"/>
</dbReference>
<organism evidence="5 6">
    <name type="scientific">Halalkalibacter alkalisediminis</name>
    <dbReference type="NCBI Taxonomy" id="935616"/>
    <lineage>
        <taxon>Bacteria</taxon>
        <taxon>Bacillati</taxon>
        <taxon>Bacillota</taxon>
        <taxon>Bacilli</taxon>
        <taxon>Bacillales</taxon>
        <taxon>Bacillaceae</taxon>
        <taxon>Halalkalibacter</taxon>
    </lineage>
</organism>
<dbReference type="RefSeq" id="WP_273840943.1">
    <property type="nucleotide sequence ID" value="NZ_JAQQWT010000003.1"/>
</dbReference>